<evidence type="ECO:0000256" key="6">
    <source>
        <dbReference type="RuleBase" id="RU004914"/>
    </source>
</evidence>
<dbReference type="OMA" id="MAMFVCE"/>
<dbReference type="EMBL" id="LFYR01001170">
    <property type="protein sequence ID" value="KMZ64289.1"/>
    <property type="molecule type" value="Genomic_DNA"/>
</dbReference>
<dbReference type="Pfam" id="PF01554">
    <property type="entry name" value="MatE"/>
    <property type="match status" value="2"/>
</dbReference>
<feature type="transmembrane region" description="Helical" evidence="6">
    <location>
        <begin position="72"/>
        <end position="100"/>
    </location>
</feature>
<gene>
    <name evidence="7" type="ORF">ZOSMA_378G00080</name>
</gene>
<feature type="transmembrane region" description="Helical" evidence="6">
    <location>
        <begin position="151"/>
        <end position="174"/>
    </location>
</feature>
<keyword evidence="5 6" id="KW-0472">Membrane</keyword>
<dbReference type="GO" id="GO:1990961">
    <property type="term" value="P:xenobiotic detoxification by transmembrane export across the plasma membrane"/>
    <property type="evidence" value="ECO:0007669"/>
    <property type="project" value="InterPro"/>
</dbReference>
<dbReference type="InterPro" id="IPR045069">
    <property type="entry name" value="MATE_euk"/>
</dbReference>
<reference evidence="8" key="1">
    <citation type="journal article" date="2016" name="Nature">
        <title>The genome of the seagrass Zostera marina reveals angiosperm adaptation to the sea.</title>
        <authorList>
            <person name="Olsen J.L."/>
            <person name="Rouze P."/>
            <person name="Verhelst B."/>
            <person name="Lin Y.-C."/>
            <person name="Bayer T."/>
            <person name="Collen J."/>
            <person name="Dattolo E."/>
            <person name="De Paoli E."/>
            <person name="Dittami S."/>
            <person name="Maumus F."/>
            <person name="Michel G."/>
            <person name="Kersting A."/>
            <person name="Lauritano C."/>
            <person name="Lohaus R."/>
            <person name="Toepel M."/>
            <person name="Tonon T."/>
            <person name="Vanneste K."/>
            <person name="Amirebrahimi M."/>
            <person name="Brakel J."/>
            <person name="Bostroem C."/>
            <person name="Chovatia M."/>
            <person name="Grimwood J."/>
            <person name="Jenkins J.W."/>
            <person name="Jueterbock A."/>
            <person name="Mraz A."/>
            <person name="Stam W.T."/>
            <person name="Tice H."/>
            <person name="Bornberg-Bauer E."/>
            <person name="Green P.J."/>
            <person name="Pearson G.A."/>
            <person name="Procaccini G."/>
            <person name="Duarte C.M."/>
            <person name="Schmutz J."/>
            <person name="Reusch T.B.H."/>
            <person name="Van de Peer Y."/>
        </authorList>
    </citation>
    <scope>NUCLEOTIDE SEQUENCE [LARGE SCALE GENOMIC DNA]</scope>
    <source>
        <strain evidence="8">cv. Finnish</strain>
    </source>
</reference>
<comment type="caution">
    <text evidence="7">The sequence shown here is derived from an EMBL/GenBank/DDBJ whole genome shotgun (WGS) entry which is preliminary data.</text>
</comment>
<sequence length="483" mass="53000">MEDFNTQGNTPLLGIHEDVEGAEEKQGLTSRIWNESKKLWIVVGPAIFGRISLNTANFVTQAFAGHLGDLELAAMSIAASVILGFTFGLMLGMASALETLGGQAYGSKRYHMMGIYLQRSWIVLFTCAVFLTPIFLVATPILKLIGQPDDIAVLAGTLSVWLIPNVFAMVFLLPLTRFLQCQQKNYVQAIACFAALVVHIFNTWLFITKLQFGVVVATIILSITWWIPVVCMLVYVTCGGCPLTWHGLSISAFNDLWQFFKLSASSGVMMCLESWYYKVLMLLTGNLDDVTIAVDALSICINISNWELMIPTGFFAGIGVRVANELGAGNGKNAKFATIVSVVTSLIIGFIFFLMILLFNDKIALLFTKSEQVLDNVQNLKFLLAFTILLNSIQPVLSGVAVGSGWQSTVAFVNIGSYYIIGVPFGIFLGLVFNFGIKGIWGGMICGTFVQTLILSYITSKCDWDKEAREVSNHGEKQSLIEK</sequence>
<dbReference type="GO" id="GO:0015297">
    <property type="term" value="F:antiporter activity"/>
    <property type="evidence" value="ECO:0007669"/>
    <property type="project" value="InterPro"/>
</dbReference>
<evidence type="ECO:0000313" key="8">
    <source>
        <dbReference type="Proteomes" id="UP000036987"/>
    </source>
</evidence>
<evidence type="ECO:0000256" key="1">
    <source>
        <dbReference type="ARBA" id="ARBA00004141"/>
    </source>
</evidence>
<dbReference type="NCBIfam" id="TIGR00797">
    <property type="entry name" value="matE"/>
    <property type="match status" value="1"/>
</dbReference>
<keyword evidence="4 6" id="KW-1133">Transmembrane helix</keyword>
<dbReference type="CDD" id="cd13132">
    <property type="entry name" value="MATE_eukaryotic"/>
    <property type="match status" value="1"/>
</dbReference>
<evidence type="ECO:0000256" key="2">
    <source>
        <dbReference type="ARBA" id="ARBA00010199"/>
    </source>
</evidence>
<dbReference type="InterPro" id="IPR002528">
    <property type="entry name" value="MATE_fam"/>
</dbReference>
<dbReference type="GO" id="GO:0042910">
    <property type="term" value="F:xenobiotic transmembrane transporter activity"/>
    <property type="evidence" value="ECO:0007669"/>
    <property type="project" value="InterPro"/>
</dbReference>
<dbReference type="OrthoDB" id="2126698at2759"/>
<protein>
    <recommendedName>
        <fullName evidence="6">Protein DETOXIFICATION</fullName>
    </recommendedName>
    <alternativeName>
        <fullName evidence="6">Multidrug and toxic compound extrusion protein</fullName>
    </alternativeName>
</protein>
<feature type="transmembrane region" description="Helical" evidence="6">
    <location>
        <begin position="121"/>
        <end position="145"/>
    </location>
</feature>
<dbReference type="PANTHER" id="PTHR11206">
    <property type="entry name" value="MULTIDRUG RESISTANCE PROTEIN"/>
    <property type="match status" value="1"/>
</dbReference>
<comment type="similarity">
    <text evidence="2 6">Belongs to the multi antimicrobial extrusion (MATE) (TC 2.A.66.1) family.</text>
</comment>
<feature type="transmembrane region" description="Helical" evidence="6">
    <location>
        <begin position="186"/>
        <end position="207"/>
    </location>
</feature>
<dbReference type="Proteomes" id="UP000036987">
    <property type="component" value="Unassembled WGS sequence"/>
</dbReference>
<feature type="transmembrane region" description="Helical" evidence="6">
    <location>
        <begin position="39"/>
        <end position="60"/>
    </location>
</feature>
<name>A0A0K9P5K9_ZOSMR</name>
<feature type="transmembrane region" description="Helical" evidence="6">
    <location>
        <begin position="440"/>
        <end position="459"/>
    </location>
</feature>
<evidence type="ECO:0000313" key="7">
    <source>
        <dbReference type="EMBL" id="KMZ64289.1"/>
    </source>
</evidence>
<comment type="subcellular location">
    <subcellularLocation>
        <location evidence="1">Membrane</location>
        <topology evidence="1">Multi-pass membrane protein</topology>
    </subcellularLocation>
</comment>
<feature type="transmembrane region" description="Helical" evidence="6">
    <location>
        <begin position="213"/>
        <end position="238"/>
    </location>
</feature>
<keyword evidence="8" id="KW-1185">Reference proteome</keyword>
<feature type="transmembrane region" description="Helical" evidence="6">
    <location>
        <begin position="380"/>
        <end position="403"/>
    </location>
</feature>
<keyword evidence="3 6" id="KW-0812">Transmembrane</keyword>
<proteinExistence type="inferred from homology"/>
<feature type="transmembrane region" description="Helical" evidence="6">
    <location>
        <begin position="336"/>
        <end position="359"/>
    </location>
</feature>
<dbReference type="GO" id="GO:0022857">
    <property type="term" value="F:transmembrane transporter activity"/>
    <property type="evidence" value="ECO:0000318"/>
    <property type="project" value="GO_Central"/>
</dbReference>
<dbReference type="STRING" id="29655.A0A0K9P5K9"/>
<evidence type="ECO:0000256" key="5">
    <source>
        <dbReference type="ARBA" id="ARBA00023136"/>
    </source>
</evidence>
<dbReference type="AlphaFoldDB" id="A0A0K9P5K9"/>
<accession>A0A0K9P5K9</accession>
<feature type="transmembrane region" description="Helical" evidence="6">
    <location>
        <begin position="415"/>
        <end position="433"/>
    </location>
</feature>
<dbReference type="GO" id="GO:0016020">
    <property type="term" value="C:membrane"/>
    <property type="evidence" value="ECO:0000318"/>
    <property type="project" value="GO_Central"/>
</dbReference>
<evidence type="ECO:0000256" key="3">
    <source>
        <dbReference type="ARBA" id="ARBA00022692"/>
    </source>
</evidence>
<evidence type="ECO:0000256" key="4">
    <source>
        <dbReference type="ARBA" id="ARBA00022989"/>
    </source>
</evidence>
<organism evidence="7 8">
    <name type="scientific">Zostera marina</name>
    <name type="common">Eelgrass</name>
    <dbReference type="NCBI Taxonomy" id="29655"/>
    <lineage>
        <taxon>Eukaryota</taxon>
        <taxon>Viridiplantae</taxon>
        <taxon>Streptophyta</taxon>
        <taxon>Embryophyta</taxon>
        <taxon>Tracheophyta</taxon>
        <taxon>Spermatophyta</taxon>
        <taxon>Magnoliopsida</taxon>
        <taxon>Liliopsida</taxon>
        <taxon>Zosteraceae</taxon>
        <taxon>Zostera</taxon>
    </lineage>
</organism>